<gene>
    <name evidence="3" type="ORF">PISL3812_07250</name>
</gene>
<accession>A0A0U1M3R4</accession>
<name>A0A0U1M3R4_TALIS</name>
<keyword evidence="1" id="KW-0378">Hydrolase</keyword>
<protein>
    <submittedName>
        <fullName evidence="3">5-methylthioadenosine/S-adenosylhomocysteinedeami nase</fullName>
    </submittedName>
</protein>
<dbReference type="GO" id="GO:0016810">
    <property type="term" value="F:hydrolase activity, acting on carbon-nitrogen (but not peptide) bonds"/>
    <property type="evidence" value="ECO:0007669"/>
    <property type="project" value="InterPro"/>
</dbReference>
<dbReference type="SUPFAM" id="SSF51338">
    <property type="entry name" value="Composite domain of metallo-dependent hydrolases"/>
    <property type="match status" value="1"/>
</dbReference>
<dbReference type="InterPro" id="IPR006680">
    <property type="entry name" value="Amidohydro-rel"/>
</dbReference>
<feature type="domain" description="Amidohydrolase-related" evidence="2">
    <location>
        <begin position="60"/>
        <end position="424"/>
    </location>
</feature>
<dbReference type="InterPro" id="IPR032466">
    <property type="entry name" value="Metal_Hydrolase"/>
</dbReference>
<dbReference type="OMA" id="DHQYCYT"/>
<proteinExistence type="predicted"/>
<dbReference type="InterPro" id="IPR011059">
    <property type="entry name" value="Metal-dep_hydrolase_composite"/>
</dbReference>
<dbReference type="Pfam" id="PF01979">
    <property type="entry name" value="Amidohydro_1"/>
    <property type="match status" value="1"/>
</dbReference>
<dbReference type="Proteomes" id="UP000054383">
    <property type="component" value="Unassembled WGS sequence"/>
</dbReference>
<dbReference type="SUPFAM" id="SSF51556">
    <property type="entry name" value="Metallo-dependent hydrolases"/>
    <property type="match status" value="1"/>
</dbReference>
<dbReference type="Gene3D" id="3.20.20.140">
    <property type="entry name" value="Metal-dependent hydrolases"/>
    <property type="match status" value="1"/>
</dbReference>
<dbReference type="STRING" id="28573.A0A0U1M3R4"/>
<reference evidence="3 4" key="1">
    <citation type="submission" date="2015-04" db="EMBL/GenBank/DDBJ databases">
        <authorList>
            <person name="Syromyatnikov M.Y."/>
            <person name="Popov V.N."/>
        </authorList>
    </citation>
    <scope>NUCLEOTIDE SEQUENCE [LARGE SCALE GENOMIC DNA]</scope>
    <source>
        <strain evidence="3">WF-38-12</strain>
    </source>
</reference>
<evidence type="ECO:0000313" key="3">
    <source>
        <dbReference type="EMBL" id="CRG90207.1"/>
    </source>
</evidence>
<dbReference type="InterPro" id="IPR050287">
    <property type="entry name" value="MTA/SAH_deaminase"/>
</dbReference>
<keyword evidence="4" id="KW-1185">Reference proteome</keyword>
<evidence type="ECO:0000256" key="1">
    <source>
        <dbReference type="ARBA" id="ARBA00022801"/>
    </source>
</evidence>
<dbReference type="PANTHER" id="PTHR43794">
    <property type="entry name" value="AMINOHYDROLASE SSNA-RELATED"/>
    <property type="match status" value="1"/>
</dbReference>
<dbReference type="EMBL" id="CVMT01000007">
    <property type="protein sequence ID" value="CRG90207.1"/>
    <property type="molecule type" value="Genomic_DNA"/>
</dbReference>
<dbReference type="AlphaFoldDB" id="A0A0U1M3R4"/>
<dbReference type="Gene3D" id="2.30.40.10">
    <property type="entry name" value="Urease, subunit C, domain 1"/>
    <property type="match status" value="1"/>
</dbReference>
<evidence type="ECO:0000259" key="2">
    <source>
        <dbReference type="Pfam" id="PF01979"/>
    </source>
</evidence>
<organism evidence="3 4">
    <name type="scientific">Talaromyces islandicus</name>
    <name type="common">Penicillium islandicum</name>
    <dbReference type="NCBI Taxonomy" id="28573"/>
    <lineage>
        <taxon>Eukaryota</taxon>
        <taxon>Fungi</taxon>
        <taxon>Dikarya</taxon>
        <taxon>Ascomycota</taxon>
        <taxon>Pezizomycotina</taxon>
        <taxon>Eurotiomycetes</taxon>
        <taxon>Eurotiomycetidae</taxon>
        <taxon>Eurotiales</taxon>
        <taxon>Trichocomaceae</taxon>
        <taxon>Talaromyces</taxon>
        <taxon>Talaromyces sect. Islandici</taxon>
    </lineage>
</organism>
<sequence length="499" mass="54638">MPSRILLQNATILVPSGEPNDYVVPLQGHSLLIEDNKISQISPQISPTAGTDIIDCTGKIVSPGFIDTHHHVWQTQLKGRHANQTLLEYMPNGNMQQTNYAPEDVFWGELGGCLEAVDAGTTTVVDHAHMNVSPAHTSNAIEATVSSGIRSVFCYTPTMRVKKFQPELVLDGGLLDDWVLEHMRDLGAAAPFGNGRVQLGLAFDGFMLPKEQVVSLYNQARSIGVQVITSHFVPGYFDNSSLVEILDTYGLLKSDILLSHANAMNQSEIQKLSRAKASISSTPSTELQMGHGEVVCFQQGCSDISSLGVDCHSNNSGDMVSQMRLALQHERSRRNDEIISQGKRARSLNLYVQDVFRLGTIQGARAIRMEDKVGSIEVGKLADLVIFDGSSPGMVCAPEQDPVAAIVLHSSVRDVDTVIIDGNIRKRDGKLDPVTISPSLREVTVPQQTVGWNHIAKELVSSRKRIEEAIAKTNANEPEALVQALMEFRRLDENKFVKI</sequence>
<evidence type="ECO:0000313" key="4">
    <source>
        <dbReference type="Proteomes" id="UP000054383"/>
    </source>
</evidence>
<dbReference type="OrthoDB" id="194468at2759"/>
<dbReference type="PANTHER" id="PTHR43794:SF11">
    <property type="entry name" value="AMIDOHYDROLASE-RELATED DOMAIN-CONTAINING PROTEIN"/>
    <property type="match status" value="1"/>
</dbReference>